<dbReference type="AlphaFoldDB" id="X7EHH3"/>
<proteinExistence type="predicted"/>
<sequence length="100" mass="10935">MLRAILVATFAFAGPLLAQDQNLSQFRNLSSLAEEGFETIPVQGGGAVFGMRKAAEIYLCYLEDKPALRADRQRVISEYSSGQSENRTLPNVPVVCVKAE</sequence>
<dbReference type="eggNOG" id="ENOG502ZI5H">
    <property type="taxonomic scope" value="Bacteria"/>
</dbReference>
<keyword evidence="1" id="KW-0732">Signal</keyword>
<protein>
    <submittedName>
        <fullName evidence="2">Uncharacterized protein</fullName>
    </submittedName>
</protein>
<name>X7EHH3_9RHOB</name>
<reference evidence="2 3" key="1">
    <citation type="submission" date="2014-01" db="EMBL/GenBank/DDBJ databases">
        <title>Roseivivax halodurans JCM 10272 Genome Sequencing.</title>
        <authorList>
            <person name="Lai Q."/>
            <person name="Li G."/>
            <person name="Shao Z."/>
        </authorList>
    </citation>
    <scope>NUCLEOTIDE SEQUENCE [LARGE SCALE GENOMIC DNA]</scope>
    <source>
        <strain evidence="2 3">JCM 10272</strain>
    </source>
</reference>
<feature type="signal peptide" evidence="1">
    <location>
        <begin position="1"/>
        <end position="18"/>
    </location>
</feature>
<dbReference type="EMBL" id="JALZ01000010">
    <property type="protein sequence ID" value="ETX14578.1"/>
    <property type="molecule type" value="Genomic_DNA"/>
</dbReference>
<evidence type="ECO:0000256" key="1">
    <source>
        <dbReference type="SAM" id="SignalP"/>
    </source>
</evidence>
<gene>
    <name evidence="2" type="ORF">OCH239_02875</name>
</gene>
<evidence type="ECO:0000313" key="2">
    <source>
        <dbReference type="EMBL" id="ETX14578.1"/>
    </source>
</evidence>
<accession>X7EHH3</accession>
<dbReference type="RefSeq" id="WP_037262485.1">
    <property type="nucleotide sequence ID" value="NZ_JALZ01000010.1"/>
</dbReference>
<keyword evidence="3" id="KW-1185">Reference proteome</keyword>
<organism evidence="2 3">
    <name type="scientific">Roseivivax halodurans JCM 10272</name>
    <dbReference type="NCBI Taxonomy" id="1449350"/>
    <lineage>
        <taxon>Bacteria</taxon>
        <taxon>Pseudomonadati</taxon>
        <taxon>Pseudomonadota</taxon>
        <taxon>Alphaproteobacteria</taxon>
        <taxon>Rhodobacterales</taxon>
        <taxon>Roseobacteraceae</taxon>
        <taxon>Roseivivax</taxon>
    </lineage>
</organism>
<evidence type="ECO:0000313" key="3">
    <source>
        <dbReference type="Proteomes" id="UP000022447"/>
    </source>
</evidence>
<dbReference type="OrthoDB" id="7860632at2"/>
<comment type="caution">
    <text evidence="2">The sequence shown here is derived from an EMBL/GenBank/DDBJ whole genome shotgun (WGS) entry which is preliminary data.</text>
</comment>
<dbReference type="Proteomes" id="UP000022447">
    <property type="component" value="Unassembled WGS sequence"/>
</dbReference>
<feature type="chain" id="PRO_5004978364" evidence="1">
    <location>
        <begin position="19"/>
        <end position="100"/>
    </location>
</feature>
<dbReference type="STRING" id="1449350.OCH239_02875"/>